<protein>
    <recommendedName>
        <fullName evidence="3">RRM domain-containing protein</fullName>
    </recommendedName>
</protein>
<dbReference type="Pfam" id="PF00076">
    <property type="entry name" value="RRM_1"/>
    <property type="match status" value="1"/>
</dbReference>
<evidence type="ECO:0000313" key="5">
    <source>
        <dbReference type="Proteomes" id="UP000324800"/>
    </source>
</evidence>
<feature type="compositionally biased region" description="Low complexity" evidence="2">
    <location>
        <begin position="500"/>
        <end position="516"/>
    </location>
</feature>
<feature type="compositionally biased region" description="Acidic residues" evidence="2">
    <location>
        <begin position="138"/>
        <end position="157"/>
    </location>
</feature>
<feature type="domain" description="RRM" evidence="3">
    <location>
        <begin position="15"/>
        <end position="92"/>
    </location>
</feature>
<sequence length="907" mass="105300">MLVMAVLSVKDQQRTQYGITALGIGGVPYDELWHFFSEFGQITYLRVDKHSRKEKDEAVVYYVEEEGQSTAIQQSEKQKLKNHTIKIEERKHVEQTSTMNYKDKSARNSQRSHDDKVIQVKQEGQIDKNADKDKDLKDEDDETFSFHEVDEDQDDNPNQDNEQMYNDEQDENEQGNDEEEDLDEEQQQEQEDLQKSNSPPFSSVYCESAFTSHEVDFDDLKYKNDKLDEIWRVIDKEGRTKRGRADIVKKKKVFEELSDILKSEIKIQNEVEEQKMKWKKEKENINLNTNDKQNEIKLNVEQQQQSSSSLPTDPSQIIQPADGTTNSTAATNNNTETPKIVFTSQQSLIGPQFSFNIIDKVCDIILTLLKGNNKLVVNESYGVKQRSQIVAGAMSVIATNSSSYLTAMQQCDQSSILLFHPSEFEQQNLQRLLLRIPLSQIKQLHQRALSTFITVESDPLNLKFEQQAVQKLLLKEGEKEKKMRIRLLQQQLRKDRDSTSKQQQPSSKTSQIQQQEMTTIQQYSPQQLCTAETLNYVVRPILFRLGLIQTLLLLLRHRNEDIGIESVVAIMNMISQARLIQSAANQNELIQDYDKGMHPYRIELEEDGTVKRLWQAGFGGEERERQEEEDFQVKRRANKGKWSREDEEDAYMRIFRDNVCIEVKDAIAISLGWIYSSCSIPKEMRRNVIEQLKDISLRDDEDEIRIQNAISSIGLLAKCKDNHGEIIANDYVAEIVGYLSSHNESIIQNSLYLIRTLIEQGASGVKKIVKEALEMLDEDEQIGLNTESQDYDEEDEKNSYFNSGCLFLRKILLNHISKPVAHNAKIVIDLIEREFDLKDKWDKLKREKNEKRRIVVRADKKEEKDLKREEKGKETKRSMDESKDTKEDKEKQLIDEKRGKEKDGKKK</sequence>
<dbReference type="GO" id="GO:0003723">
    <property type="term" value="F:RNA binding"/>
    <property type="evidence" value="ECO:0007669"/>
    <property type="project" value="UniProtKB-UniRule"/>
</dbReference>
<comment type="caution">
    <text evidence="4">The sequence shown here is derived from an EMBL/GenBank/DDBJ whole genome shotgun (WGS) entry which is preliminary data.</text>
</comment>
<evidence type="ECO:0000256" key="2">
    <source>
        <dbReference type="SAM" id="MobiDB-lite"/>
    </source>
</evidence>
<proteinExistence type="predicted"/>
<dbReference type="Gene3D" id="1.25.10.10">
    <property type="entry name" value="Leucine-rich Repeat Variant"/>
    <property type="match status" value="1"/>
</dbReference>
<gene>
    <name evidence="4" type="ORF">EZS28_016164</name>
</gene>
<reference evidence="4 5" key="1">
    <citation type="submission" date="2019-03" db="EMBL/GenBank/DDBJ databases">
        <title>Single cell metagenomics reveals metabolic interactions within the superorganism composed of flagellate Streblomastix strix and complex community of Bacteroidetes bacteria on its surface.</title>
        <authorList>
            <person name="Treitli S.C."/>
            <person name="Kolisko M."/>
            <person name="Husnik F."/>
            <person name="Keeling P."/>
            <person name="Hampl V."/>
        </authorList>
    </citation>
    <scope>NUCLEOTIDE SEQUENCE [LARGE SCALE GENOMIC DNA]</scope>
    <source>
        <strain evidence="4">ST1C</strain>
    </source>
</reference>
<organism evidence="4 5">
    <name type="scientific">Streblomastix strix</name>
    <dbReference type="NCBI Taxonomy" id="222440"/>
    <lineage>
        <taxon>Eukaryota</taxon>
        <taxon>Metamonada</taxon>
        <taxon>Preaxostyla</taxon>
        <taxon>Oxymonadida</taxon>
        <taxon>Streblomastigidae</taxon>
        <taxon>Streblomastix</taxon>
    </lineage>
</organism>
<feature type="compositionally biased region" description="Acidic residues" evidence="2">
    <location>
        <begin position="165"/>
        <end position="191"/>
    </location>
</feature>
<dbReference type="SUPFAM" id="SSF48371">
    <property type="entry name" value="ARM repeat"/>
    <property type="match status" value="1"/>
</dbReference>
<dbReference type="InterPro" id="IPR016024">
    <property type="entry name" value="ARM-type_fold"/>
</dbReference>
<feature type="region of interest" description="Disordered" evidence="2">
    <location>
        <begin position="300"/>
        <end position="334"/>
    </location>
</feature>
<dbReference type="Proteomes" id="UP000324800">
    <property type="component" value="Unassembled WGS sequence"/>
</dbReference>
<dbReference type="EMBL" id="SNRW01004034">
    <property type="protein sequence ID" value="KAA6388309.1"/>
    <property type="molecule type" value="Genomic_DNA"/>
</dbReference>
<dbReference type="AlphaFoldDB" id="A0A5J4W1B2"/>
<evidence type="ECO:0000256" key="1">
    <source>
        <dbReference type="PROSITE-ProRule" id="PRU00176"/>
    </source>
</evidence>
<dbReference type="SUPFAM" id="SSF54928">
    <property type="entry name" value="RNA-binding domain, RBD"/>
    <property type="match status" value="1"/>
</dbReference>
<keyword evidence="1" id="KW-0694">RNA-binding</keyword>
<dbReference type="CDD" id="cd00590">
    <property type="entry name" value="RRM_SF"/>
    <property type="match status" value="1"/>
</dbReference>
<feature type="region of interest" description="Disordered" evidence="2">
    <location>
        <begin position="855"/>
        <end position="907"/>
    </location>
</feature>
<dbReference type="InterPro" id="IPR012677">
    <property type="entry name" value="Nucleotide-bd_a/b_plait_sf"/>
</dbReference>
<accession>A0A5J4W1B2</accession>
<dbReference type="InterPro" id="IPR000504">
    <property type="entry name" value="RRM_dom"/>
</dbReference>
<dbReference type="InterPro" id="IPR035979">
    <property type="entry name" value="RBD_domain_sf"/>
</dbReference>
<dbReference type="Gene3D" id="3.30.70.330">
    <property type="match status" value="1"/>
</dbReference>
<feature type="compositionally biased region" description="Basic and acidic residues" evidence="2">
    <location>
        <begin position="101"/>
        <end position="137"/>
    </location>
</feature>
<evidence type="ECO:0000259" key="3">
    <source>
        <dbReference type="PROSITE" id="PS50102"/>
    </source>
</evidence>
<feature type="region of interest" description="Disordered" evidence="2">
    <location>
        <begin position="95"/>
        <end position="202"/>
    </location>
</feature>
<dbReference type="PROSITE" id="PS50102">
    <property type="entry name" value="RRM"/>
    <property type="match status" value="1"/>
</dbReference>
<dbReference type="InterPro" id="IPR011989">
    <property type="entry name" value="ARM-like"/>
</dbReference>
<feature type="region of interest" description="Disordered" evidence="2">
    <location>
        <begin position="492"/>
        <end position="516"/>
    </location>
</feature>
<evidence type="ECO:0000313" key="4">
    <source>
        <dbReference type="EMBL" id="KAA6388309.1"/>
    </source>
</evidence>
<name>A0A5J4W1B2_9EUKA</name>
<feature type="compositionally biased region" description="Polar residues" evidence="2">
    <location>
        <begin position="300"/>
        <end position="318"/>
    </location>
</feature>
<feature type="compositionally biased region" description="Low complexity" evidence="2">
    <location>
        <begin position="324"/>
        <end position="334"/>
    </location>
</feature>